<evidence type="ECO:0000313" key="3">
    <source>
        <dbReference type="Proteomes" id="UP000008810"/>
    </source>
</evidence>
<sequence length="534" mass="60054">MDYPAMEPELDDDPDIAACKPLLAFLNSAQAVVPEPILSVPVVQRRCRLLSPSFSPRRSPRLARHPKASCPAVRKAQDASVICLIESKLESVSAFDVCSLIDARFDGFDYLLAAGTRGGIFMAWQSAHVVIDSLSPGVFSLSGRVCPQGGSPWWFSAVYGPTDHVLKPFFLDELRELRASFLDMWAVAGDFNLLLDPKDKNNPNVHRSWIRCFRLLVNELTLKDALLVGRSFTWSNERENPTLEKIDRWFGSVDWELRFPDNILFVASSSVSDHSPLLMSLAPAASIKRHFQFQSFWPFLPGFAEEVARLWTSAAPCLSTPLLDLDRRLRVTAGGLRKWSEQNVGNIKLQLCLAHELILRFDSAQDLRPLSSEEAIFCKLLKWRCLALASLERTIARQRSRLLWLKEGDANTRFFHAHAAMRRKRNFIHRLSIGGVISSDHQAMEEVAHNFFAAALGPGAPRFRSLDLARLYPLLPDLSSLDSPWSEAEVWDAIHSMPPDKAPGPDGFSIRFFQCCWPIIKVEVLAALDALFHL</sequence>
<reference evidence="2" key="3">
    <citation type="submission" date="2018-08" db="UniProtKB">
        <authorList>
            <consortium name="EnsemblPlants"/>
        </authorList>
    </citation>
    <scope>IDENTIFICATION</scope>
    <source>
        <strain evidence="2">cv. Bd21</strain>
    </source>
</reference>
<dbReference type="Gene3D" id="3.60.10.10">
    <property type="entry name" value="Endonuclease/exonuclease/phosphatase"/>
    <property type="match status" value="1"/>
</dbReference>
<gene>
    <name evidence="1" type="ORF">BRADI_4g26741v3</name>
</gene>
<dbReference type="STRING" id="15368.A0A0Q3EQ41"/>
<dbReference type="InParanoid" id="A0A0Q3EQ41"/>
<reference evidence="1 2" key="1">
    <citation type="journal article" date="2010" name="Nature">
        <title>Genome sequencing and analysis of the model grass Brachypodium distachyon.</title>
        <authorList>
            <consortium name="International Brachypodium Initiative"/>
        </authorList>
    </citation>
    <scope>NUCLEOTIDE SEQUENCE [LARGE SCALE GENOMIC DNA]</scope>
    <source>
        <strain evidence="1 2">Bd21</strain>
    </source>
</reference>
<name>A0A0Q3EQ41_BRADI</name>
<dbReference type="Proteomes" id="UP000008810">
    <property type="component" value="Chromosome 4"/>
</dbReference>
<keyword evidence="3" id="KW-1185">Reference proteome</keyword>
<evidence type="ECO:0000313" key="1">
    <source>
        <dbReference type="EMBL" id="KQJ89566.2"/>
    </source>
</evidence>
<proteinExistence type="predicted"/>
<organism evidence="1">
    <name type="scientific">Brachypodium distachyon</name>
    <name type="common">Purple false brome</name>
    <name type="synonym">Trachynia distachya</name>
    <dbReference type="NCBI Taxonomy" id="15368"/>
    <lineage>
        <taxon>Eukaryota</taxon>
        <taxon>Viridiplantae</taxon>
        <taxon>Streptophyta</taxon>
        <taxon>Embryophyta</taxon>
        <taxon>Tracheophyta</taxon>
        <taxon>Spermatophyta</taxon>
        <taxon>Magnoliopsida</taxon>
        <taxon>Liliopsida</taxon>
        <taxon>Poales</taxon>
        <taxon>Poaceae</taxon>
        <taxon>BOP clade</taxon>
        <taxon>Pooideae</taxon>
        <taxon>Stipodae</taxon>
        <taxon>Brachypodieae</taxon>
        <taxon>Brachypodium</taxon>
    </lineage>
</organism>
<dbReference type="EnsemblPlants" id="KQJ89566">
    <property type="protein sequence ID" value="KQJ89566"/>
    <property type="gene ID" value="BRADI_4g26741v3"/>
</dbReference>
<protein>
    <recommendedName>
        <fullName evidence="4">Endonuclease/exonuclease/phosphatase domain-containing protein</fullName>
    </recommendedName>
</protein>
<dbReference type="InterPro" id="IPR036691">
    <property type="entry name" value="Endo/exonu/phosph_ase_sf"/>
</dbReference>
<dbReference type="SUPFAM" id="SSF56219">
    <property type="entry name" value="DNase I-like"/>
    <property type="match status" value="1"/>
</dbReference>
<evidence type="ECO:0000313" key="2">
    <source>
        <dbReference type="EnsemblPlants" id="KQJ89566"/>
    </source>
</evidence>
<dbReference type="EMBL" id="CM000883">
    <property type="protein sequence ID" value="KQJ89566.2"/>
    <property type="molecule type" value="Genomic_DNA"/>
</dbReference>
<dbReference type="Gramene" id="KQJ89566">
    <property type="protein sequence ID" value="KQJ89566"/>
    <property type="gene ID" value="BRADI_4g26741v3"/>
</dbReference>
<reference evidence="1" key="2">
    <citation type="submission" date="2017-06" db="EMBL/GenBank/DDBJ databases">
        <title>WGS assembly of Brachypodium distachyon.</title>
        <authorList>
            <consortium name="The International Brachypodium Initiative"/>
            <person name="Lucas S."/>
            <person name="Harmon-Smith M."/>
            <person name="Lail K."/>
            <person name="Tice H."/>
            <person name="Grimwood J."/>
            <person name="Bruce D."/>
            <person name="Barry K."/>
            <person name="Shu S."/>
            <person name="Lindquist E."/>
            <person name="Wang M."/>
            <person name="Pitluck S."/>
            <person name="Vogel J.P."/>
            <person name="Garvin D.F."/>
            <person name="Mockler T.C."/>
            <person name="Schmutz J."/>
            <person name="Rokhsar D."/>
            <person name="Bevan M.W."/>
        </authorList>
    </citation>
    <scope>NUCLEOTIDE SEQUENCE</scope>
    <source>
        <strain evidence="1">Bd21</strain>
    </source>
</reference>
<dbReference type="OrthoDB" id="786283at2759"/>
<dbReference type="AlphaFoldDB" id="A0A0Q3EQ41"/>
<dbReference type="PANTHER" id="PTHR33710:SF48">
    <property type="entry name" value="OS02G0307075 PROTEIN"/>
    <property type="match status" value="1"/>
</dbReference>
<evidence type="ECO:0008006" key="4">
    <source>
        <dbReference type="Google" id="ProtNLM"/>
    </source>
</evidence>
<accession>A0A0Q3EQ41</accession>
<dbReference type="PANTHER" id="PTHR33710">
    <property type="entry name" value="BNAC02G09200D PROTEIN"/>
    <property type="match status" value="1"/>
</dbReference>